<reference evidence="15 16" key="1">
    <citation type="submission" date="2017-03" db="EMBL/GenBank/DDBJ databases">
        <title>Complete genome sequence of Candidatus 'Thiodictyon syntrophicum' sp. nov. strain Cad16T, a photolithoautotroph purple sulfur bacterium isolated from an alpine meromictic lake.</title>
        <authorList>
            <person name="Luedin S.M."/>
            <person name="Pothier J.F."/>
            <person name="Danza F."/>
            <person name="Storelli N."/>
            <person name="Wittwer M."/>
            <person name="Tonolla M."/>
        </authorList>
    </citation>
    <scope>NUCLEOTIDE SEQUENCE [LARGE SCALE GENOMIC DNA]</scope>
    <source>
        <strain evidence="15 16">Cad16T</strain>
    </source>
</reference>
<feature type="domain" description="PTS EIIB type-1" evidence="13">
    <location>
        <begin position="506"/>
        <end position="587"/>
    </location>
</feature>
<evidence type="ECO:0000256" key="1">
    <source>
        <dbReference type="ARBA" id="ARBA00004651"/>
    </source>
</evidence>
<dbReference type="Proteomes" id="UP000232638">
    <property type="component" value="Chromosome"/>
</dbReference>
<evidence type="ECO:0000256" key="6">
    <source>
        <dbReference type="ARBA" id="ARBA00022683"/>
    </source>
</evidence>
<feature type="domain" description="PTS EIIB type-1" evidence="13">
    <location>
        <begin position="616"/>
        <end position="695"/>
    </location>
</feature>
<dbReference type="Gene3D" id="3.30.1360.60">
    <property type="entry name" value="Glucose permease domain IIB"/>
    <property type="match status" value="2"/>
</dbReference>
<evidence type="ECO:0000259" key="14">
    <source>
        <dbReference type="PROSITE" id="PS51103"/>
    </source>
</evidence>
<evidence type="ECO:0000256" key="4">
    <source>
        <dbReference type="ARBA" id="ARBA00022597"/>
    </source>
</evidence>
<dbReference type="PROSITE" id="PS51103">
    <property type="entry name" value="PTS_EIIC_TYPE_1"/>
    <property type="match status" value="1"/>
</dbReference>
<dbReference type="EMBL" id="CP020370">
    <property type="protein sequence ID" value="AUB82432.1"/>
    <property type="molecule type" value="Genomic_DNA"/>
</dbReference>
<dbReference type="AlphaFoldDB" id="A0A2K8UA31"/>
<dbReference type="NCBIfam" id="TIGR00826">
    <property type="entry name" value="EIIB_glc"/>
    <property type="match status" value="1"/>
</dbReference>
<dbReference type="GO" id="GO:0016301">
    <property type="term" value="F:kinase activity"/>
    <property type="evidence" value="ECO:0007669"/>
    <property type="project" value="UniProtKB-KW"/>
</dbReference>
<dbReference type="Pfam" id="PF02378">
    <property type="entry name" value="PTS_EIIC"/>
    <property type="match status" value="1"/>
</dbReference>
<dbReference type="GO" id="GO:0008982">
    <property type="term" value="F:protein-N(PI)-phosphohistidine-sugar phosphotransferase activity"/>
    <property type="evidence" value="ECO:0007669"/>
    <property type="project" value="InterPro"/>
</dbReference>
<comment type="caution">
    <text evidence="11">Lacks conserved residue(s) required for the propagation of feature annotation.</text>
</comment>
<keyword evidence="9 12" id="KW-1133">Transmembrane helix</keyword>
<keyword evidence="16" id="KW-1185">Reference proteome</keyword>
<feature type="transmembrane region" description="Helical" evidence="12">
    <location>
        <begin position="63"/>
        <end position="81"/>
    </location>
</feature>
<dbReference type="KEGG" id="tsy:THSYN_16770"/>
<dbReference type="InterPro" id="IPR001996">
    <property type="entry name" value="PTS_IIB_1"/>
</dbReference>
<feature type="domain" description="PTS EIIC type-1" evidence="14">
    <location>
        <begin position="8"/>
        <end position="492"/>
    </location>
</feature>
<keyword evidence="8" id="KW-0418">Kinase</keyword>
<feature type="transmembrane region" description="Helical" evidence="12">
    <location>
        <begin position="212"/>
        <end position="235"/>
    </location>
</feature>
<keyword evidence="7 12" id="KW-0812">Transmembrane</keyword>
<dbReference type="PROSITE" id="PS01035">
    <property type="entry name" value="PTS_EIIB_TYPE_1_CYS"/>
    <property type="match status" value="1"/>
</dbReference>
<dbReference type="InterPro" id="IPR013013">
    <property type="entry name" value="PTS_EIIC_1"/>
</dbReference>
<dbReference type="InterPro" id="IPR003352">
    <property type="entry name" value="PTS_EIIC"/>
</dbReference>
<dbReference type="Pfam" id="PF00367">
    <property type="entry name" value="PTS_EIIB"/>
    <property type="match status" value="1"/>
</dbReference>
<evidence type="ECO:0000256" key="10">
    <source>
        <dbReference type="ARBA" id="ARBA00023136"/>
    </source>
</evidence>
<keyword evidence="2" id="KW-0813">Transport</keyword>
<dbReference type="FunFam" id="3.30.1360.60:FF:000001">
    <property type="entry name" value="PTS system glucose-specific IIBC component PtsG"/>
    <property type="match status" value="1"/>
</dbReference>
<feature type="transmembrane region" description="Helical" evidence="12">
    <location>
        <begin position="384"/>
        <end position="400"/>
    </location>
</feature>
<sequence length="695" mass="73781">MSLQTVWGSTFGGLQKIGKALMLPVSVLPVAGILLGVGASIAREANTPWIAEIGRIMSASGDAIFMILPLIFAIGVVLGFTKNDGVAAMAATVGYFVLLAALGVIGLLFIGWVAPVEPLRMVAEDGKAIPVNVEYDVERGRFLCLDKDGRTLEKLRAAELKDNSVTCDKVTVPFTIRAGETGGGAIALYDAGKGELTPFPAAKSRAEIKKIFGIESIDTGVFGGILIGLLSAFLFNKYYRISLPSYLGFFAGKRFVPIAVAFAAIGLAAILAVIWPPIGAGIRDFGDWAAYGNPAAAVTIYGVVERMLLPFGLHHIWNVPFFFEVGTYVDPTTGKTVHGVISRFFAGDYEAAILGGGFVFKMFGLPAAALAIYHCAKPENKARIAGIMGSAALTAFLTGITEPLEFSFLFVAPLLYAVHAVLVGAAYLSTYLLDARLGYSFSHGFIDYALYYVNDIKPWIVLVLGPIFAVVYYVVFRVLIQWLDLKTPGRETETVDEVEVKAAGGDDFARQLVLAFGGKSNILGLDACITRLRVEVADMSKANPDKLKALGAAGVVTVGKNLQAIFGPRSDNLKTDMEEYLDTAGPEAELPSGAEAPQVQYKADTLKPRARDAEAPAKARAILASLGGTANVRQAEAAAETRLRVTLTDANGLDEAALKAAGVQGILRLPDNVLHLLVGLNADQYAAEMKAAMAG</sequence>
<feature type="transmembrane region" description="Helical" evidence="12">
    <location>
        <begin position="459"/>
        <end position="480"/>
    </location>
</feature>
<keyword evidence="5" id="KW-0808">Transferase</keyword>
<evidence type="ECO:0000256" key="9">
    <source>
        <dbReference type="ARBA" id="ARBA00022989"/>
    </source>
</evidence>
<evidence type="ECO:0000259" key="13">
    <source>
        <dbReference type="PROSITE" id="PS51098"/>
    </source>
</evidence>
<evidence type="ECO:0000256" key="2">
    <source>
        <dbReference type="ARBA" id="ARBA00022448"/>
    </source>
</evidence>
<dbReference type="PANTHER" id="PTHR30009:SF20">
    <property type="entry name" value="PTS SYSTEM GLUCOSE-SPECIFIC EIICB COMPONENT-RELATED"/>
    <property type="match status" value="1"/>
</dbReference>
<comment type="subcellular location">
    <subcellularLocation>
        <location evidence="1">Cell membrane</location>
        <topology evidence="1">Multi-pass membrane protein</topology>
    </subcellularLocation>
</comment>
<dbReference type="OrthoDB" id="7571469at2"/>
<protein>
    <submittedName>
        <fullName evidence="15">PTS glucose transporter subunit IIB</fullName>
    </submittedName>
</protein>
<dbReference type="RefSeq" id="WP_100920163.1">
    <property type="nucleotide sequence ID" value="NZ_CP020370.1"/>
</dbReference>
<dbReference type="PROSITE" id="PS51098">
    <property type="entry name" value="PTS_EIIB_TYPE_1"/>
    <property type="match status" value="2"/>
</dbReference>
<dbReference type="InterPro" id="IPR050429">
    <property type="entry name" value="PTS_Glucose_EIICBA"/>
</dbReference>
<evidence type="ECO:0000256" key="11">
    <source>
        <dbReference type="PROSITE-ProRule" id="PRU00421"/>
    </source>
</evidence>
<evidence type="ECO:0000256" key="8">
    <source>
        <dbReference type="ARBA" id="ARBA00022777"/>
    </source>
</evidence>
<keyword evidence="10 12" id="KW-0472">Membrane</keyword>
<dbReference type="SUPFAM" id="SSF55604">
    <property type="entry name" value="Glucose permease domain IIB"/>
    <property type="match status" value="2"/>
</dbReference>
<dbReference type="InterPro" id="IPR018113">
    <property type="entry name" value="PTrfase_EIIB_Cys"/>
</dbReference>
<accession>A0A2K8UA31</accession>
<feature type="transmembrane region" description="Helical" evidence="12">
    <location>
        <begin position="406"/>
        <end position="428"/>
    </location>
</feature>
<keyword evidence="3" id="KW-1003">Cell membrane</keyword>
<name>A0A2K8UA31_9GAMM</name>
<evidence type="ECO:0000256" key="12">
    <source>
        <dbReference type="SAM" id="Phobius"/>
    </source>
</evidence>
<feature type="transmembrane region" description="Helical" evidence="12">
    <location>
        <begin position="351"/>
        <end position="372"/>
    </location>
</feature>
<dbReference type="InterPro" id="IPR036878">
    <property type="entry name" value="Glu_permease_IIB"/>
</dbReference>
<evidence type="ECO:0000256" key="7">
    <source>
        <dbReference type="ARBA" id="ARBA00022692"/>
    </source>
</evidence>
<dbReference type="GO" id="GO:0009401">
    <property type="term" value="P:phosphoenolpyruvate-dependent sugar phosphotransferase system"/>
    <property type="evidence" value="ECO:0007669"/>
    <property type="project" value="UniProtKB-KW"/>
</dbReference>
<keyword evidence="6" id="KW-0598">Phosphotransferase system</keyword>
<proteinExistence type="predicted"/>
<evidence type="ECO:0000256" key="3">
    <source>
        <dbReference type="ARBA" id="ARBA00022475"/>
    </source>
</evidence>
<organism evidence="15 16">
    <name type="scientific">Candidatus Thiodictyon syntrophicum</name>
    <dbReference type="NCBI Taxonomy" id="1166950"/>
    <lineage>
        <taxon>Bacteria</taxon>
        <taxon>Pseudomonadati</taxon>
        <taxon>Pseudomonadota</taxon>
        <taxon>Gammaproteobacteria</taxon>
        <taxon>Chromatiales</taxon>
        <taxon>Chromatiaceae</taxon>
        <taxon>Thiodictyon</taxon>
    </lineage>
</organism>
<evidence type="ECO:0000313" key="15">
    <source>
        <dbReference type="EMBL" id="AUB82432.1"/>
    </source>
</evidence>
<dbReference type="GO" id="GO:0090563">
    <property type="term" value="F:protein-phosphocysteine-sugar phosphotransferase activity"/>
    <property type="evidence" value="ECO:0007669"/>
    <property type="project" value="TreeGrafter"/>
</dbReference>
<feature type="active site" description="Phosphocysteine intermediate; for EIIB activity" evidence="11">
    <location>
        <position position="528"/>
    </location>
</feature>
<dbReference type="CDD" id="cd00212">
    <property type="entry name" value="PTS_IIB_glc"/>
    <property type="match status" value="1"/>
</dbReference>
<feature type="transmembrane region" description="Helical" evidence="12">
    <location>
        <begin position="20"/>
        <end position="42"/>
    </location>
</feature>
<gene>
    <name evidence="15" type="ORF">THSYN_16770</name>
</gene>
<keyword evidence="4 15" id="KW-0762">Sugar transport</keyword>
<feature type="transmembrane region" description="Helical" evidence="12">
    <location>
        <begin position="255"/>
        <end position="276"/>
    </location>
</feature>
<dbReference type="GO" id="GO:0005886">
    <property type="term" value="C:plasma membrane"/>
    <property type="evidence" value="ECO:0007669"/>
    <property type="project" value="UniProtKB-SubCell"/>
</dbReference>
<evidence type="ECO:0000313" key="16">
    <source>
        <dbReference type="Proteomes" id="UP000232638"/>
    </source>
</evidence>
<feature type="transmembrane region" description="Helical" evidence="12">
    <location>
        <begin position="93"/>
        <end position="114"/>
    </location>
</feature>
<evidence type="ECO:0000256" key="5">
    <source>
        <dbReference type="ARBA" id="ARBA00022679"/>
    </source>
</evidence>
<dbReference type="PANTHER" id="PTHR30009">
    <property type="entry name" value="CYTOCHROME C-TYPE SYNTHESIS PROTEIN AND PTS TRANSMEMBRANE COMPONENT"/>
    <property type="match status" value="1"/>
</dbReference>